<dbReference type="Proteomes" id="UP000515955">
    <property type="component" value="Chromosome"/>
</dbReference>
<sequence length="105" mass="11698">MQRPIDVDLPHKLGKDEARRRLATNIHKLSSHIPGGAAVRHDWQGDRLNMTVEAMGQAIEAQIDVEEAKVHCRILLPGMLGLFAAPIEAMLKQKGSDLLLEDKRD</sequence>
<protein>
    <submittedName>
        <fullName evidence="1">Polyhydroxyalkanoic acid system family protein</fullName>
    </submittedName>
</protein>
<name>A0A7G9SA07_9SPHN</name>
<dbReference type="RefSeq" id="WP_187541681.1">
    <property type="nucleotide sequence ID" value="NZ_CP060717.1"/>
</dbReference>
<dbReference type="EMBL" id="CP060717">
    <property type="protein sequence ID" value="QNN64682.1"/>
    <property type="molecule type" value="Genomic_DNA"/>
</dbReference>
<dbReference type="KEGG" id="srhi:H9L12_10440"/>
<accession>A0A7G9SA07</accession>
<dbReference type="Pfam" id="PF09650">
    <property type="entry name" value="PHA_gran_rgn"/>
    <property type="match status" value="1"/>
</dbReference>
<evidence type="ECO:0000313" key="2">
    <source>
        <dbReference type="Proteomes" id="UP000515955"/>
    </source>
</evidence>
<dbReference type="AlphaFoldDB" id="A0A7G9SA07"/>
<gene>
    <name evidence="1" type="ORF">H9L12_10440</name>
</gene>
<reference evidence="1 2" key="1">
    <citation type="submission" date="2020-08" db="EMBL/GenBank/DDBJ databases">
        <title>Genome sequence of Sphingomonas rhizophila KACC 19189T.</title>
        <authorList>
            <person name="Hyun D.-W."/>
            <person name="Bae J.-W."/>
        </authorList>
    </citation>
    <scope>NUCLEOTIDE SEQUENCE [LARGE SCALE GENOMIC DNA]</scope>
    <source>
        <strain evidence="1 2">KACC 19189</strain>
    </source>
</reference>
<organism evidence="1 2">
    <name type="scientific">Sphingomonas rhizophila</name>
    <dbReference type="NCBI Taxonomy" id="2071607"/>
    <lineage>
        <taxon>Bacteria</taxon>
        <taxon>Pseudomonadati</taxon>
        <taxon>Pseudomonadota</taxon>
        <taxon>Alphaproteobacteria</taxon>
        <taxon>Sphingomonadales</taxon>
        <taxon>Sphingomonadaceae</taxon>
        <taxon>Sphingomonas</taxon>
    </lineage>
</organism>
<proteinExistence type="predicted"/>
<dbReference type="InterPro" id="IPR013433">
    <property type="entry name" value="PHA_gran_rgn"/>
</dbReference>
<keyword evidence="2" id="KW-1185">Reference proteome</keyword>
<evidence type="ECO:0000313" key="1">
    <source>
        <dbReference type="EMBL" id="QNN64682.1"/>
    </source>
</evidence>